<protein>
    <submittedName>
        <fullName evidence="3">Uncharacterized protein</fullName>
    </submittedName>
</protein>
<name>A0A852TX40_9ACTN</name>
<dbReference type="RefSeq" id="WP_179644341.1">
    <property type="nucleotide sequence ID" value="NZ_BAAAYY010000004.1"/>
</dbReference>
<evidence type="ECO:0000313" key="4">
    <source>
        <dbReference type="Proteomes" id="UP000589036"/>
    </source>
</evidence>
<dbReference type="Proteomes" id="UP000589036">
    <property type="component" value="Unassembled WGS sequence"/>
</dbReference>
<dbReference type="AlphaFoldDB" id="A0A852TX40"/>
<dbReference type="EMBL" id="JACCCC010000001">
    <property type="protein sequence ID" value="NYE48579.1"/>
    <property type="molecule type" value="Genomic_DNA"/>
</dbReference>
<sequence>MSFHDGVQRFGSALGRLGLLLDLDRRRPFCRYLDGYFPGEFSAEEGAWALGHHVAQFCCTSPARLRAVGRLVDNLAPLEDGLTEVHRVRAVLADHLDDEHAGESAVRALRALLTGIGFDEIRPAYRAATRDRREPRSDRHLLHTAWDAFLDVGDMLDDDGAPPRRIVLAEEIALQRCEIAARLRSWVDALPESRAFAAEIARLRARPGRGAAGDAPEPDGTAWLIVRAEPLDGADPGDPPDYQVSHWLRHPADGGEATVSGGSVRVPHADFTRHVAELARREEAELWHRCECNHLGIELILPYSLLPVPLPAARPHSASVPRLAPLGAGHEIVVRNWDRLYDPDYRPSLIRLRGRWEELHRGRATTHWSDDASGAPLPDRLAGDDAIAVCVLGTRPDLPEGDEQLRTALMYGVPVVLWCTGDMDDRLRSFITEIAGNSGEPVNRPGIISLPARLRRLRSGGSDSFLSGGGREYDHSLSYLICLIYDDLAALSDLNSQNSPYSLSLTGRRARRTR</sequence>
<feature type="domain" description="vWA-MoxR associated protein middle region 0" evidence="1">
    <location>
        <begin position="103"/>
        <end position="204"/>
    </location>
</feature>
<accession>A0A852TX40</accession>
<feature type="domain" description="vWA-MoxR associated protein C-terminal" evidence="2">
    <location>
        <begin position="242"/>
        <end position="487"/>
    </location>
</feature>
<evidence type="ECO:0000259" key="2">
    <source>
        <dbReference type="Pfam" id="PF20028"/>
    </source>
</evidence>
<reference evidence="3 4" key="1">
    <citation type="submission" date="2020-07" db="EMBL/GenBank/DDBJ databases">
        <title>Sequencing the genomes of 1000 actinobacteria strains.</title>
        <authorList>
            <person name="Klenk H.-P."/>
        </authorList>
    </citation>
    <scope>NUCLEOTIDE SEQUENCE [LARGE SCALE GENOMIC DNA]</scope>
    <source>
        <strain evidence="3 4">CXB654</strain>
    </source>
</reference>
<dbReference type="Pfam" id="PF20028">
    <property type="entry name" value="VMAP-C"/>
    <property type="match status" value="1"/>
</dbReference>
<comment type="caution">
    <text evidence="3">The sequence shown here is derived from an EMBL/GenBank/DDBJ whole genome shotgun (WGS) entry which is preliminary data.</text>
</comment>
<organism evidence="3 4">
    <name type="scientific">Spinactinospora alkalitolerans</name>
    <dbReference type="NCBI Taxonomy" id="687207"/>
    <lineage>
        <taxon>Bacteria</taxon>
        <taxon>Bacillati</taxon>
        <taxon>Actinomycetota</taxon>
        <taxon>Actinomycetes</taxon>
        <taxon>Streptosporangiales</taxon>
        <taxon>Nocardiopsidaceae</taxon>
        <taxon>Spinactinospora</taxon>
    </lineage>
</organism>
<proteinExistence type="predicted"/>
<evidence type="ECO:0000259" key="1">
    <source>
        <dbReference type="Pfam" id="PF19916"/>
    </source>
</evidence>
<gene>
    <name evidence="3" type="ORF">HDA32_003699</name>
</gene>
<dbReference type="InterPro" id="IPR045450">
    <property type="entry name" value="VMAP_C"/>
</dbReference>
<keyword evidence="4" id="KW-1185">Reference proteome</keyword>
<evidence type="ECO:0000313" key="3">
    <source>
        <dbReference type="EMBL" id="NYE48579.1"/>
    </source>
</evidence>
<dbReference type="InterPro" id="IPR045555">
    <property type="entry name" value="VMAP-M0"/>
</dbReference>
<dbReference type="Pfam" id="PF19916">
    <property type="entry name" value="VMAP-M0"/>
    <property type="match status" value="1"/>
</dbReference>